<dbReference type="EMBL" id="JAGKQQ010000001">
    <property type="protein sequence ID" value="MBP3956092.1"/>
    <property type="molecule type" value="Genomic_DNA"/>
</dbReference>
<reference evidence="1 2" key="1">
    <citation type="submission" date="2021-04" db="EMBL/GenBank/DDBJ databases">
        <authorList>
            <person name="Ivanova A."/>
        </authorList>
    </citation>
    <scope>NUCLEOTIDE SEQUENCE [LARGE SCALE GENOMIC DNA]</scope>
    <source>
        <strain evidence="1 2">G18</strain>
    </source>
</reference>
<gene>
    <name evidence="1" type="ORF">J8F10_12445</name>
</gene>
<name>A0ABS5BQT7_9BACT</name>
<evidence type="ECO:0000313" key="1">
    <source>
        <dbReference type="EMBL" id="MBP3956092.1"/>
    </source>
</evidence>
<evidence type="ECO:0008006" key="3">
    <source>
        <dbReference type="Google" id="ProtNLM"/>
    </source>
</evidence>
<protein>
    <recommendedName>
        <fullName evidence="3">Secreted protein</fullName>
    </recommendedName>
</protein>
<dbReference type="RefSeq" id="WP_210654127.1">
    <property type="nucleotide sequence ID" value="NZ_JAGKQQ010000001.1"/>
</dbReference>
<proteinExistence type="predicted"/>
<keyword evidence="2" id="KW-1185">Reference proteome</keyword>
<comment type="caution">
    <text evidence="1">The sequence shown here is derived from an EMBL/GenBank/DDBJ whole genome shotgun (WGS) entry which is preliminary data.</text>
</comment>
<accession>A0ABS5BQT7</accession>
<evidence type="ECO:0000313" key="2">
    <source>
        <dbReference type="Proteomes" id="UP000676565"/>
    </source>
</evidence>
<dbReference type="Proteomes" id="UP000676565">
    <property type="component" value="Unassembled WGS sequence"/>
</dbReference>
<sequence length="189" mass="19379">MRIAGLLMVGVVLTCGTPGGGAADPRPGGGTATAWGKPVDGLQAGLRPATKPQRVTSGVVAEFEVVIRNVQDRGAVLLSYPAGTWYSGTADKGVVALGAGGIAGRPIQDTVQLKPDEEVVVGRVFLGLPGAKPAAGHLIELPAGKYRVGSEGVLPSPKLAPPNNVPVPGVRYCPELRTGYLDMELQPSR</sequence>
<organism evidence="1 2">
    <name type="scientific">Gemmata palustris</name>
    <dbReference type="NCBI Taxonomy" id="2822762"/>
    <lineage>
        <taxon>Bacteria</taxon>
        <taxon>Pseudomonadati</taxon>
        <taxon>Planctomycetota</taxon>
        <taxon>Planctomycetia</taxon>
        <taxon>Gemmatales</taxon>
        <taxon>Gemmataceae</taxon>
        <taxon>Gemmata</taxon>
    </lineage>
</organism>